<name>A0A9D4TXK5_CHLVU</name>
<protein>
    <submittedName>
        <fullName evidence="2">Uncharacterized protein</fullName>
    </submittedName>
</protein>
<evidence type="ECO:0000256" key="1">
    <source>
        <dbReference type="SAM" id="Coils"/>
    </source>
</evidence>
<keyword evidence="3" id="KW-1185">Reference proteome</keyword>
<reference evidence="2" key="1">
    <citation type="journal article" date="2019" name="Plant J.">
        <title>Chlorella vulgaris genome assembly and annotation reveals the molecular basis for metabolic acclimation to high light conditions.</title>
        <authorList>
            <person name="Cecchin M."/>
            <person name="Marcolungo L."/>
            <person name="Rossato M."/>
            <person name="Girolomoni L."/>
            <person name="Cosentino E."/>
            <person name="Cuine S."/>
            <person name="Li-Beisson Y."/>
            <person name="Delledonne M."/>
            <person name="Ballottari M."/>
        </authorList>
    </citation>
    <scope>NUCLEOTIDE SEQUENCE</scope>
    <source>
        <strain evidence="2">211/11P</strain>
    </source>
</reference>
<sequence>MPLLLLPCTCTHAYSEPWVDVDPTATTLGSFVKNPAQVEPVQIKALLEASASAYRSGIMATARTSPAVSRPARYKPKPLAFSHLPNMPPAPDAETSRKLAASMLAALPADGTTHQLSLLDYLRQFYPEVVPATGPQPNVPLLFVLGCCTSGPYQAVGVFSTLPRMLQVDTVAEAAADLQASQVEVLTFTDGSYEVMSAKLVLPSTVSVWGTAAVGIPAFNVKNLEFLMTVDTTLRLIHLEAHGQATVSGLPRPFDVVLGRRLVADGSLLRAHDMAAAAKITFRQEPMDWAALNVAFKGMFKGALGQQSSDMPAIVGGIASLGAGGFELEEIGLATGLRVCRVIGVIDTSRLTTSFSWSAVLPGDLGTALSSKVGIQGGTAELSMYSPAYQQVIGLALDNFVFTAPSGGAVSISLDRQPDAVSSTAPPTLDWLLCAKPAAGNAKPVTLADFAALLGPVGVATEGIPGLEAVLESVLVKQLYIELNSANGAIKLESISVKAEIAPLTLLPGVLTLKDATDIDLSWSRGIDDTGYWAGSMETVMELFGSLDVPVILNLPNDYSYGGLSIQNPCRGSMPGLALQEVAKGFGWTLPTFTELDISKYLPLEVQLAEITLDVGPNDQGLVVAGVIVVLRVGEMNIAPFNLKEAELTISDWLQPLPDGTSAVSAQLTGVVGAGNDNVSFSLTYNDNPTPVTPALPRFLPSGTRVLPYPIPDPKASYRFGGSLTVLRTEQPDAMALPAATERLGLGISADDQLLHGSVLWAVTLAMGERIPISSSAQLLGLKAVVKKQPEGAQFGVSASLAIGDWRLAVAAAYSRPDNLIAISVSAEDQGFAVLGAFSSDLASKYGLTVPTPGAPGNANPGLVSASVDLATDLQFSLRKFELQVQGRWTIGQIASVIGLPWPLANDFITLEGAALRYVPTDFQTPGGGPKLLAQFVVAASMDIPALHATKLNAAVVVSAGAGVAIQLSGTWKPIMGVEIDNAALAVKGGVGLLLSSAGRVFGTGFTITITASQGGMDFMAHADKINLGGILKSLVPDIPDFLFGFCKALSFAQVNVGYVNGAFTLLAVPDVLSSPELQAILKVTGFTQDDIHLSTGSSGTGTSLSVVKGLTLNLPAPFVGPAELHFSLAVSDKVPGSIMFSGSFAAGLDVFGQGVLHFELTAGVYVPQLLLYFKGATTAPFALKAFPFITLDSLYLEATIDVAVEPPAPVELAFNSATQLFGATTNNVIKYDTLSNQFALLSDIEHAGVQQALASVGVNVDLSGFNLEMSQVKLSFAEKAVVVDKQPVPQGLFLGGDVSLFGLLDTTVKLQLTVSGATFGLTVDDTELVKIAKQVSDEVQKALDAASDKVDSAKKDAQQKLEAAKQKVADAEAAVVAAQSAFDDAKQKAAAGLAAAQQALETSQAAFDAAEKSAKDAVDAAQRDVDSAQSAFDSAKAAATAALNNAQAQADAADRAFDDAKASVQGPLDSAQNAVNSLQSQLDGLSCSIWHPQDCAEEAALEPVLEAAKVTLDGAQAAFNAVMNGAQAATKATADAALEAAQQAMQQVLNGSAYVALNTAKAALAAAQTAAQAVLSGSQAAALASAKTARDLAQAAADAVLNGAQAAALKTAEGVLEAANGVLTGAEATAAATLDLCARATKDLGHLLSLALTLFALLKLDLHFQLTPTLLAVHAAMDVSVEGRVLPQLAFYLQLKDPLGQLVQLVAKGVVDGVRAAYDSLSSFL</sequence>
<accession>A0A9D4TXK5</accession>
<proteinExistence type="predicted"/>
<keyword evidence="1" id="KW-0175">Coiled coil</keyword>
<dbReference type="Proteomes" id="UP001055712">
    <property type="component" value="Unassembled WGS sequence"/>
</dbReference>
<feature type="coiled-coil region" evidence="1">
    <location>
        <begin position="1337"/>
        <end position="1489"/>
    </location>
</feature>
<reference evidence="2" key="2">
    <citation type="submission" date="2020-11" db="EMBL/GenBank/DDBJ databases">
        <authorList>
            <person name="Cecchin M."/>
            <person name="Marcolungo L."/>
            <person name="Rossato M."/>
            <person name="Girolomoni L."/>
            <person name="Cosentino E."/>
            <person name="Cuine S."/>
            <person name="Li-Beisson Y."/>
            <person name="Delledonne M."/>
            <person name="Ballottari M."/>
        </authorList>
    </citation>
    <scope>NUCLEOTIDE SEQUENCE</scope>
    <source>
        <strain evidence="2">211/11P</strain>
        <tissue evidence="2">Whole cell</tissue>
    </source>
</reference>
<evidence type="ECO:0000313" key="3">
    <source>
        <dbReference type="Proteomes" id="UP001055712"/>
    </source>
</evidence>
<organism evidence="2 3">
    <name type="scientific">Chlorella vulgaris</name>
    <name type="common">Green alga</name>
    <dbReference type="NCBI Taxonomy" id="3077"/>
    <lineage>
        <taxon>Eukaryota</taxon>
        <taxon>Viridiplantae</taxon>
        <taxon>Chlorophyta</taxon>
        <taxon>core chlorophytes</taxon>
        <taxon>Trebouxiophyceae</taxon>
        <taxon>Chlorellales</taxon>
        <taxon>Chlorellaceae</taxon>
        <taxon>Chlorella clade</taxon>
        <taxon>Chlorella</taxon>
    </lineage>
</organism>
<dbReference type="EMBL" id="SIDB01000001">
    <property type="protein sequence ID" value="KAI3437638.1"/>
    <property type="molecule type" value="Genomic_DNA"/>
</dbReference>
<comment type="caution">
    <text evidence="2">The sequence shown here is derived from an EMBL/GenBank/DDBJ whole genome shotgun (WGS) entry which is preliminary data.</text>
</comment>
<gene>
    <name evidence="2" type="ORF">D9Q98_000090</name>
</gene>
<dbReference type="SUPFAM" id="SSF57997">
    <property type="entry name" value="Tropomyosin"/>
    <property type="match status" value="1"/>
</dbReference>
<evidence type="ECO:0000313" key="2">
    <source>
        <dbReference type="EMBL" id="KAI3437638.1"/>
    </source>
</evidence>